<dbReference type="Proteomes" id="UP000619265">
    <property type="component" value="Unassembled WGS sequence"/>
</dbReference>
<accession>A0A833YG52</accession>
<name>A0A833YG52_JUGRE</name>
<evidence type="ECO:0000313" key="2">
    <source>
        <dbReference type="Proteomes" id="UP000619265"/>
    </source>
</evidence>
<dbReference type="Gramene" id="Jr01_33300_p1">
    <property type="protein sequence ID" value="cds.Jr01_33300_p1"/>
    <property type="gene ID" value="Jr01_33300"/>
</dbReference>
<dbReference type="EMBL" id="LIHL02000001">
    <property type="protein sequence ID" value="KAF5482524.1"/>
    <property type="molecule type" value="Genomic_DNA"/>
</dbReference>
<comment type="caution">
    <text evidence="1">The sequence shown here is derived from an EMBL/GenBank/DDBJ whole genome shotgun (WGS) entry which is preliminary data.</text>
</comment>
<dbReference type="AlphaFoldDB" id="A0A833YG52"/>
<proteinExistence type="predicted"/>
<evidence type="ECO:0008006" key="3">
    <source>
        <dbReference type="Google" id="ProtNLM"/>
    </source>
</evidence>
<dbReference type="PANTHER" id="PTHR37610:SF77">
    <property type="entry name" value="INTEGRASE CATALYTIC DOMAIN-CONTAINING PROTEIN"/>
    <property type="match status" value="1"/>
</dbReference>
<reference evidence="1" key="1">
    <citation type="submission" date="2015-10" db="EMBL/GenBank/DDBJ databases">
        <authorList>
            <person name="Martinez-Garcia P.J."/>
            <person name="Crepeau M.W."/>
            <person name="Puiu D."/>
            <person name="Gonzalez-Ibeas D."/>
            <person name="Whalen J."/>
            <person name="Stevens K."/>
            <person name="Paul R."/>
            <person name="Butterfield T."/>
            <person name="Britton M."/>
            <person name="Reagan R."/>
            <person name="Chakraborty S."/>
            <person name="Walawage S.L."/>
            <person name="Vasquez-Gross H.A."/>
            <person name="Cardeno C."/>
            <person name="Famula R."/>
            <person name="Pratt K."/>
            <person name="Kuruganti S."/>
            <person name="Aradhya M.K."/>
            <person name="Leslie C.A."/>
            <person name="Dandekar A.M."/>
            <person name="Salzberg S.L."/>
            <person name="Wegrzyn J.L."/>
            <person name="Langley C.H."/>
            <person name="Neale D.B."/>
        </authorList>
    </citation>
    <scope>NUCLEOTIDE SEQUENCE</scope>
    <source>
        <tissue evidence="1">Leaves</tissue>
    </source>
</reference>
<evidence type="ECO:0000313" key="1">
    <source>
        <dbReference type="EMBL" id="KAF5482524.1"/>
    </source>
</evidence>
<dbReference type="Pfam" id="PF14223">
    <property type="entry name" value="Retrotran_gag_2"/>
    <property type="match status" value="1"/>
</dbReference>
<organism evidence="1 2">
    <name type="scientific">Juglans regia</name>
    <name type="common">English walnut</name>
    <dbReference type="NCBI Taxonomy" id="51240"/>
    <lineage>
        <taxon>Eukaryota</taxon>
        <taxon>Viridiplantae</taxon>
        <taxon>Streptophyta</taxon>
        <taxon>Embryophyta</taxon>
        <taxon>Tracheophyta</taxon>
        <taxon>Spermatophyta</taxon>
        <taxon>Magnoliopsida</taxon>
        <taxon>eudicotyledons</taxon>
        <taxon>Gunneridae</taxon>
        <taxon>Pentapetalae</taxon>
        <taxon>rosids</taxon>
        <taxon>fabids</taxon>
        <taxon>Fagales</taxon>
        <taxon>Juglandaceae</taxon>
        <taxon>Juglans</taxon>
    </lineage>
</organism>
<dbReference type="PANTHER" id="PTHR37610">
    <property type="entry name" value="CCHC-TYPE DOMAIN-CONTAINING PROTEIN"/>
    <property type="match status" value="1"/>
</dbReference>
<reference evidence="1" key="2">
    <citation type="submission" date="2020-03" db="EMBL/GenBank/DDBJ databases">
        <title>Walnut 2.0.</title>
        <authorList>
            <person name="Marrano A."/>
            <person name="Britton M."/>
            <person name="Zimin A.V."/>
            <person name="Zaini P.A."/>
            <person name="Workman R."/>
            <person name="Puiu D."/>
            <person name="Bianco L."/>
            <person name="Allen B.J."/>
            <person name="Troggio M."/>
            <person name="Leslie C.A."/>
            <person name="Timp W."/>
            <person name="Dendekar A."/>
            <person name="Salzberg S.L."/>
            <person name="Neale D.B."/>
        </authorList>
    </citation>
    <scope>NUCLEOTIDE SEQUENCE</scope>
    <source>
        <tissue evidence="1">Leaves</tissue>
    </source>
</reference>
<sequence>MSSEIRDSLMFRFNGKNYAAWSFQFQLLVKGNELWDHIDGSSMAPEDKDQRASWKNNDARVMYWIFGSVDPHIFLNLRLFKNVRDMWNHLKRLYTQNNAARRFQVELEMSNFSQGALSIEEFYSDFVTCGLRIQILYTLQF</sequence>
<protein>
    <recommendedName>
        <fullName evidence="3">Retrotransposon Copia-like N-terminal domain-containing protein</fullName>
    </recommendedName>
</protein>
<gene>
    <name evidence="1" type="ORF">F2P56_003084</name>
</gene>